<evidence type="ECO:0000313" key="1">
    <source>
        <dbReference type="EMBL" id="HIV28197.1"/>
    </source>
</evidence>
<comment type="caution">
    <text evidence="1">The sequence shown here is derived from an EMBL/GenBank/DDBJ whole genome shotgun (WGS) entry which is preliminary data.</text>
</comment>
<accession>A0A9D1TDU0</accession>
<proteinExistence type="predicted"/>
<dbReference type="EMBL" id="DVOT01000170">
    <property type="protein sequence ID" value="HIV28197.1"/>
    <property type="molecule type" value="Genomic_DNA"/>
</dbReference>
<evidence type="ECO:0000313" key="2">
    <source>
        <dbReference type="Proteomes" id="UP000886884"/>
    </source>
</evidence>
<organism evidence="1 2">
    <name type="scientific">Candidatus Ornithocaccomicrobium faecavium</name>
    <dbReference type="NCBI Taxonomy" id="2840890"/>
    <lineage>
        <taxon>Bacteria</taxon>
        <taxon>Bacillati</taxon>
        <taxon>Bacillota</taxon>
        <taxon>Clostridia</taxon>
        <taxon>Candidatus Ornithocaccomicrobium</taxon>
    </lineage>
</organism>
<dbReference type="AlphaFoldDB" id="A0A9D1TDU0"/>
<reference evidence="1" key="2">
    <citation type="journal article" date="2021" name="PeerJ">
        <title>Extensive microbial diversity within the chicken gut microbiome revealed by metagenomics and culture.</title>
        <authorList>
            <person name="Gilroy R."/>
            <person name="Ravi A."/>
            <person name="Getino M."/>
            <person name="Pursley I."/>
            <person name="Horton D.L."/>
            <person name="Alikhan N.F."/>
            <person name="Baker D."/>
            <person name="Gharbi K."/>
            <person name="Hall N."/>
            <person name="Watson M."/>
            <person name="Adriaenssens E.M."/>
            <person name="Foster-Nyarko E."/>
            <person name="Jarju S."/>
            <person name="Secka A."/>
            <person name="Antonio M."/>
            <person name="Oren A."/>
            <person name="Chaudhuri R.R."/>
            <person name="La Ragione R."/>
            <person name="Hildebrand F."/>
            <person name="Pallen M.J."/>
        </authorList>
    </citation>
    <scope>NUCLEOTIDE SEQUENCE</scope>
    <source>
        <strain evidence="1">CHK183-6373</strain>
    </source>
</reference>
<reference evidence="1" key="1">
    <citation type="submission" date="2020-10" db="EMBL/GenBank/DDBJ databases">
        <authorList>
            <person name="Gilroy R."/>
        </authorList>
    </citation>
    <scope>NUCLEOTIDE SEQUENCE</scope>
    <source>
        <strain evidence="1">CHK183-6373</strain>
    </source>
</reference>
<protein>
    <submittedName>
        <fullName evidence="1">Uncharacterized protein</fullName>
    </submittedName>
</protein>
<gene>
    <name evidence="1" type="ORF">IAA64_09510</name>
</gene>
<sequence length="167" mass="19038">MDGFEKWIQFVEQAARQAGKAFVYEIFEGNEMPNPPDGMEVQDLSGYLADPELVKGRIFQEVDDVTALAGEEGFEAVFAEWREQDGELHVEFVPAAHYYAFQWTWVRLLRDMETDGGLLKRGAKGRILGSWIGAGEARYRVEFPQEGTEKPICLTLIEESFEKIKEP</sequence>
<name>A0A9D1TDU0_9FIRM</name>
<dbReference type="Proteomes" id="UP000886884">
    <property type="component" value="Unassembled WGS sequence"/>
</dbReference>